<evidence type="ECO:0000313" key="3">
    <source>
        <dbReference type="Proteomes" id="UP000192273"/>
    </source>
</evidence>
<dbReference type="SUPFAM" id="SSF52200">
    <property type="entry name" value="Toll/Interleukin receptor TIR domain"/>
    <property type="match status" value="1"/>
</dbReference>
<organism evidence="2 3">
    <name type="scientific">Roseovarius mucosus</name>
    <dbReference type="NCBI Taxonomy" id="215743"/>
    <lineage>
        <taxon>Bacteria</taxon>
        <taxon>Pseudomonadati</taxon>
        <taxon>Pseudomonadota</taxon>
        <taxon>Alphaproteobacteria</taxon>
        <taxon>Rhodobacterales</taxon>
        <taxon>Roseobacteraceae</taxon>
        <taxon>Roseovarius</taxon>
    </lineage>
</organism>
<geneLocation type="plasmid" evidence="3">
    <name>psmr3-1</name>
</geneLocation>
<dbReference type="InterPro" id="IPR000157">
    <property type="entry name" value="TIR_dom"/>
</dbReference>
<name>A0A1V0RUT6_9RHOB</name>
<dbReference type="GO" id="GO:0007165">
    <property type="term" value="P:signal transduction"/>
    <property type="evidence" value="ECO:0007669"/>
    <property type="project" value="InterPro"/>
</dbReference>
<dbReference type="Proteomes" id="UP000192273">
    <property type="component" value="Plasmid pSMR3-1"/>
</dbReference>
<dbReference type="KEGG" id="rmm:ROSMUCSMR3_04100"/>
<dbReference type="Gene3D" id="3.40.50.10140">
    <property type="entry name" value="Toll/interleukin-1 receptor homology (TIR) domain"/>
    <property type="match status" value="1"/>
</dbReference>
<proteinExistence type="predicted"/>
<protein>
    <submittedName>
        <fullName evidence="2">TIR domain protein</fullName>
    </submittedName>
</protein>
<dbReference type="AlphaFoldDB" id="A0A1V0RUT6"/>
<accession>A0A1V0RUT6</accession>
<sequence>MPAYLYQIILMGGKDARLAALKTAVAARATDLGIDPRGIVYLDESAFADGYDRKKPAFGIYFGNQNRTVPEPLDRLEQDSIVIAPIVTAKTQVGVEIPDALQHINVVEVGMNGDNIPRLASLVFETFRLLRKDRGIFISYRRKGSQPLANRLYEELDKRGFDVFIDIRSVPPAVDFQAELWHRMSDVDTILLIDTPGFREGRWTKAELAQANLLGIQTLHLLWPGQVEDRNFAFSRYVKLLATDFSGPSPGRGATIKQAVVDSICDLAEELRAEAMALRHAHLVDNFCDAARDLAFEPTVQPERWISVLLQNGSSLAVVPAVGRPTSDRINTIFDAISEHKAADAPIWAIYDSRGLHENWVRHLRWLDGHLPIRTISVADVPDALRGLLT</sequence>
<reference evidence="2 3" key="1">
    <citation type="submission" date="2017-03" db="EMBL/GenBank/DDBJ databases">
        <title>Genome Sequence of Roseovarius mucosus strain SMR3 Isolated from a culture of the Diatom Skeletonema marinoi.</title>
        <authorList>
            <person name="Topel M."/>
            <person name="Pinder M."/>
            <person name="Johansson O.N."/>
            <person name="Kourtchenko O."/>
            <person name="Godhe A."/>
            <person name="Clarke A.K."/>
        </authorList>
    </citation>
    <scope>NUCLEOTIDE SEQUENCE [LARGE SCALE GENOMIC DNA]</scope>
    <source>
        <strain evidence="2 3">SMR3</strain>
        <plasmid evidence="3">psmr3-1</plasmid>
    </source>
</reference>
<dbReference type="OrthoDB" id="8020935at2"/>
<dbReference type="Pfam" id="PF13676">
    <property type="entry name" value="TIR_2"/>
    <property type="match status" value="1"/>
</dbReference>
<dbReference type="RefSeq" id="WP_157667377.1">
    <property type="nucleotide sequence ID" value="NZ_CP020475.1"/>
</dbReference>
<evidence type="ECO:0000259" key="1">
    <source>
        <dbReference type="PROSITE" id="PS50104"/>
    </source>
</evidence>
<evidence type="ECO:0000313" key="2">
    <source>
        <dbReference type="EMBL" id="ARE85543.1"/>
    </source>
</evidence>
<dbReference type="EMBL" id="CP020475">
    <property type="protein sequence ID" value="ARE85543.1"/>
    <property type="molecule type" value="Genomic_DNA"/>
</dbReference>
<feature type="domain" description="TIR" evidence="1">
    <location>
        <begin position="132"/>
        <end position="271"/>
    </location>
</feature>
<gene>
    <name evidence="2" type="ORF">ROSMUCSMR3_04100</name>
</gene>
<keyword evidence="2" id="KW-0614">Plasmid</keyword>
<dbReference type="PROSITE" id="PS50104">
    <property type="entry name" value="TIR"/>
    <property type="match status" value="1"/>
</dbReference>
<dbReference type="InterPro" id="IPR035897">
    <property type="entry name" value="Toll_tir_struct_dom_sf"/>
</dbReference>
<keyword evidence="3" id="KW-1185">Reference proteome</keyword>